<protein>
    <submittedName>
        <fullName evidence="1">Uncharacterized protein</fullName>
    </submittedName>
</protein>
<evidence type="ECO:0000313" key="1">
    <source>
        <dbReference type="EMBL" id="KAK9304203.1"/>
    </source>
</evidence>
<gene>
    <name evidence="1" type="ORF">QLX08_004363</name>
</gene>
<dbReference type="EMBL" id="JAWNGG020000065">
    <property type="protein sequence ID" value="KAK9304203.1"/>
    <property type="molecule type" value="Genomic_DNA"/>
</dbReference>
<dbReference type="Proteomes" id="UP001432146">
    <property type="component" value="Unassembled WGS sequence"/>
</dbReference>
<reference evidence="1 2" key="1">
    <citation type="submission" date="2024-05" db="EMBL/GenBank/DDBJ databases">
        <title>The nuclear and mitochondrial genome assemblies of Tetragonisca angustula (Apidae: Meliponini), a tiny yet remarkable pollinator in the Neotropics.</title>
        <authorList>
            <person name="Ferrari R."/>
            <person name="Ricardo P.C."/>
            <person name="Dias F.C."/>
            <person name="Araujo N.S."/>
            <person name="Soares D.O."/>
            <person name="Zhou Q.-S."/>
            <person name="Zhu C.-D."/>
            <person name="Coutinho L."/>
            <person name="Airas M.C."/>
            <person name="Batista T.M."/>
        </authorList>
    </citation>
    <scope>NUCLEOTIDE SEQUENCE [LARGE SCALE GENOMIC DNA]</scope>
    <source>
        <strain evidence="1">ASF017062</strain>
        <tissue evidence="1">Abdomen</tissue>
    </source>
</reference>
<dbReference type="AlphaFoldDB" id="A0AAW1A2V0"/>
<evidence type="ECO:0000313" key="2">
    <source>
        <dbReference type="Proteomes" id="UP001432146"/>
    </source>
</evidence>
<accession>A0AAW1A2V0</accession>
<sequence length="184" mass="21143">MVEMLMHFIEENGTLWKSCVNCAQSVQLLKREIQKTNIIRGKTESFGNRQTEAAKLAQHLVIVYPRYGSEIKSGATKTTLISSIAFVKEKIFETKEISNNGVLVETTLKVNMELILKNEQFQATGLIAAGLPAKKRPMVITRRLNKLFWKGISIVRKIWRAHRRTNFKKKLNYLIKQGTILLRQ</sequence>
<name>A0AAW1A2V0_9HYME</name>
<organism evidence="1 2">
    <name type="scientific">Tetragonisca angustula</name>
    <dbReference type="NCBI Taxonomy" id="166442"/>
    <lineage>
        <taxon>Eukaryota</taxon>
        <taxon>Metazoa</taxon>
        <taxon>Ecdysozoa</taxon>
        <taxon>Arthropoda</taxon>
        <taxon>Hexapoda</taxon>
        <taxon>Insecta</taxon>
        <taxon>Pterygota</taxon>
        <taxon>Neoptera</taxon>
        <taxon>Endopterygota</taxon>
        <taxon>Hymenoptera</taxon>
        <taxon>Apocrita</taxon>
        <taxon>Aculeata</taxon>
        <taxon>Apoidea</taxon>
        <taxon>Anthophila</taxon>
        <taxon>Apidae</taxon>
        <taxon>Tetragonisca</taxon>
    </lineage>
</organism>
<comment type="caution">
    <text evidence="1">The sequence shown here is derived from an EMBL/GenBank/DDBJ whole genome shotgun (WGS) entry which is preliminary data.</text>
</comment>
<keyword evidence="2" id="KW-1185">Reference proteome</keyword>
<proteinExistence type="predicted"/>